<evidence type="ECO:0000256" key="9">
    <source>
        <dbReference type="ARBA" id="ARBA00023002"/>
    </source>
</evidence>
<keyword evidence="6 13" id="KW-0479">Metal-binding</keyword>
<dbReference type="PRINTS" id="PR00463">
    <property type="entry name" value="EP450I"/>
</dbReference>
<comment type="similarity">
    <text evidence="4 14">Belongs to the cytochrome P450 family.</text>
</comment>
<dbReference type="SUPFAM" id="SSF48264">
    <property type="entry name" value="Cytochrome P450"/>
    <property type="match status" value="1"/>
</dbReference>
<evidence type="ECO:0000256" key="13">
    <source>
        <dbReference type="PIRSR" id="PIRSR602401-1"/>
    </source>
</evidence>
<dbReference type="PANTHER" id="PTHR24292">
    <property type="entry name" value="CYTOCHROME P450"/>
    <property type="match status" value="1"/>
</dbReference>
<evidence type="ECO:0000256" key="10">
    <source>
        <dbReference type="ARBA" id="ARBA00023004"/>
    </source>
</evidence>
<dbReference type="CDD" id="cd11056">
    <property type="entry name" value="CYP6-like"/>
    <property type="match status" value="1"/>
</dbReference>
<dbReference type="AlphaFoldDB" id="A0AAN9VSH0"/>
<evidence type="ECO:0000256" key="6">
    <source>
        <dbReference type="ARBA" id="ARBA00022723"/>
    </source>
</evidence>
<evidence type="ECO:0000256" key="2">
    <source>
        <dbReference type="ARBA" id="ARBA00004174"/>
    </source>
</evidence>
<evidence type="ECO:0000313" key="17">
    <source>
        <dbReference type="Proteomes" id="UP001378592"/>
    </source>
</evidence>
<dbReference type="Pfam" id="PF00067">
    <property type="entry name" value="p450"/>
    <property type="match status" value="2"/>
</dbReference>
<dbReference type="GO" id="GO:0005506">
    <property type="term" value="F:iron ion binding"/>
    <property type="evidence" value="ECO:0007669"/>
    <property type="project" value="InterPro"/>
</dbReference>
<keyword evidence="9 14" id="KW-0560">Oxidoreductase</keyword>
<reference evidence="16 17" key="1">
    <citation type="submission" date="2024-03" db="EMBL/GenBank/DDBJ databases">
        <title>The genome assembly and annotation of the cricket Gryllus longicercus Weissman &amp; Gray.</title>
        <authorList>
            <person name="Szrajer S."/>
            <person name="Gray D."/>
            <person name="Ylla G."/>
        </authorList>
    </citation>
    <scope>NUCLEOTIDE SEQUENCE [LARGE SCALE GENOMIC DNA]</scope>
    <source>
        <strain evidence="16">DAG 2021-001</strain>
        <tissue evidence="16">Whole body minus gut</tissue>
    </source>
</reference>
<dbReference type="PRINTS" id="PR00385">
    <property type="entry name" value="P450"/>
</dbReference>
<evidence type="ECO:0000256" key="12">
    <source>
        <dbReference type="ARBA" id="ARBA00023136"/>
    </source>
</evidence>
<evidence type="ECO:0000256" key="15">
    <source>
        <dbReference type="SAM" id="MobiDB-lite"/>
    </source>
</evidence>
<keyword evidence="8" id="KW-0492">Microsome</keyword>
<proteinExistence type="inferred from homology"/>
<dbReference type="EMBL" id="JAZDUA010000123">
    <property type="protein sequence ID" value="KAK7867290.1"/>
    <property type="molecule type" value="Genomic_DNA"/>
</dbReference>
<comment type="caution">
    <text evidence="16">The sequence shown here is derived from an EMBL/GenBank/DDBJ whole genome shotgun (WGS) entry which is preliminary data.</text>
</comment>
<evidence type="ECO:0000256" key="5">
    <source>
        <dbReference type="ARBA" id="ARBA00022617"/>
    </source>
</evidence>
<feature type="binding site" description="axial binding residue" evidence="13">
    <location>
        <position position="489"/>
    </location>
    <ligand>
        <name>heme</name>
        <dbReference type="ChEBI" id="CHEBI:30413"/>
    </ligand>
    <ligandPart>
        <name>Fe</name>
        <dbReference type="ChEBI" id="CHEBI:18248"/>
    </ligandPart>
</feature>
<keyword evidence="5 13" id="KW-0349">Heme</keyword>
<keyword evidence="17" id="KW-1185">Reference proteome</keyword>
<dbReference type="InterPro" id="IPR002401">
    <property type="entry name" value="Cyt_P450_E_grp-I"/>
</dbReference>
<evidence type="ECO:0000313" key="16">
    <source>
        <dbReference type="EMBL" id="KAK7867290.1"/>
    </source>
</evidence>
<dbReference type="PROSITE" id="PS00086">
    <property type="entry name" value="CYTOCHROME_P450"/>
    <property type="match status" value="1"/>
</dbReference>
<evidence type="ECO:0000256" key="14">
    <source>
        <dbReference type="RuleBase" id="RU000461"/>
    </source>
</evidence>
<evidence type="ECO:0000256" key="7">
    <source>
        <dbReference type="ARBA" id="ARBA00022824"/>
    </source>
</evidence>
<sequence length="545" mass="61843">MNVVLSLLTYALGALAISLAALCYYLNSNFDYWKKRGVPYLQPEPFFGNVREITLLKKSMADVLTGLYRHFEGKRFAGIFMSRTPSMLLIDPELVKNVLVKDFGHFQDRGHNFDEDKDPLSAHLFNLGGSKWRKLRTKMTPTFTSGKMKMMFHLMEECSSQLQMYLADVANASQGVELREVLAKFTTDVIGTCAFGLQLNSMSESESEFRKMGKKVFDPSVINDIRRFLGLLIPALAKVLRVRMVSEDTTAFFTQAVKDTVEYREKNNVKRNDFLQLLIQMKNGKIEQEYDPLINNNFFDTPQKNGFAMQNGSKLSNGHGTQNGKLRDDDDLELTDNLLAAQAFVFFLAGFETSATTMSFALHELAVNPDIQEKLREEVDATYEKCGGKLTYDAVQEMDYLDKVLSEALRKYPPGHVLVRQCTRDYAVPGSSVVLEKGLRVLVPVYAMHHDAKYYPEPERFDPERFSPEQKAQRPPFTYLPFGEGPRLCIGMRFGLLQAKVGLAALISRYQFHVCERTSIPLTIEPRTIVTSPKGGIWLRVSPRS</sequence>
<evidence type="ECO:0000256" key="8">
    <source>
        <dbReference type="ARBA" id="ARBA00022848"/>
    </source>
</evidence>
<dbReference type="GO" id="GO:0004497">
    <property type="term" value="F:monooxygenase activity"/>
    <property type="evidence" value="ECO:0007669"/>
    <property type="project" value="UniProtKB-KW"/>
</dbReference>
<keyword evidence="10 13" id="KW-0408">Iron</keyword>
<evidence type="ECO:0000256" key="11">
    <source>
        <dbReference type="ARBA" id="ARBA00023033"/>
    </source>
</evidence>
<dbReference type="InterPro" id="IPR017972">
    <property type="entry name" value="Cyt_P450_CS"/>
</dbReference>
<evidence type="ECO:0000256" key="4">
    <source>
        <dbReference type="ARBA" id="ARBA00010617"/>
    </source>
</evidence>
<dbReference type="GO" id="GO:0020037">
    <property type="term" value="F:heme binding"/>
    <property type="evidence" value="ECO:0007669"/>
    <property type="project" value="InterPro"/>
</dbReference>
<dbReference type="GO" id="GO:0005789">
    <property type="term" value="C:endoplasmic reticulum membrane"/>
    <property type="evidence" value="ECO:0007669"/>
    <property type="project" value="UniProtKB-SubCell"/>
</dbReference>
<feature type="region of interest" description="Disordered" evidence="15">
    <location>
        <begin position="309"/>
        <end position="328"/>
    </location>
</feature>
<dbReference type="Proteomes" id="UP001378592">
    <property type="component" value="Unassembled WGS sequence"/>
</dbReference>
<evidence type="ECO:0000256" key="1">
    <source>
        <dbReference type="ARBA" id="ARBA00001971"/>
    </source>
</evidence>
<evidence type="ECO:0008006" key="18">
    <source>
        <dbReference type="Google" id="ProtNLM"/>
    </source>
</evidence>
<keyword evidence="11 14" id="KW-0503">Monooxygenase</keyword>
<name>A0AAN9VSH0_9ORTH</name>
<accession>A0AAN9VSH0</accession>
<dbReference type="Gene3D" id="1.10.630.10">
    <property type="entry name" value="Cytochrome P450"/>
    <property type="match status" value="1"/>
</dbReference>
<protein>
    <recommendedName>
        <fullName evidence="18">Cytochrome P450</fullName>
    </recommendedName>
</protein>
<comment type="cofactor">
    <cofactor evidence="1 13">
        <name>heme</name>
        <dbReference type="ChEBI" id="CHEBI:30413"/>
    </cofactor>
</comment>
<keyword evidence="7" id="KW-0256">Endoplasmic reticulum</keyword>
<dbReference type="InterPro" id="IPR001128">
    <property type="entry name" value="Cyt_P450"/>
</dbReference>
<evidence type="ECO:0000256" key="3">
    <source>
        <dbReference type="ARBA" id="ARBA00004406"/>
    </source>
</evidence>
<feature type="compositionally biased region" description="Polar residues" evidence="15">
    <location>
        <begin position="309"/>
        <end position="324"/>
    </location>
</feature>
<dbReference type="InterPro" id="IPR050476">
    <property type="entry name" value="Insect_CytP450_Detox"/>
</dbReference>
<dbReference type="InterPro" id="IPR036396">
    <property type="entry name" value="Cyt_P450_sf"/>
</dbReference>
<organism evidence="16 17">
    <name type="scientific">Gryllus longicercus</name>
    <dbReference type="NCBI Taxonomy" id="2509291"/>
    <lineage>
        <taxon>Eukaryota</taxon>
        <taxon>Metazoa</taxon>
        <taxon>Ecdysozoa</taxon>
        <taxon>Arthropoda</taxon>
        <taxon>Hexapoda</taxon>
        <taxon>Insecta</taxon>
        <taxon>Pterygota</taxon>
        <taxon>Neoptera</taxon>
        <taxon>Polyneoptera</taxon>
        <taxon>Orthoptera</taxon>
        <taxon>Ensifera</taxon>
        <taxon>Gryllidea</taxon>
        <taxon>Grylloidea</taxon>
        <taxon>Gryllidae</taxon>
        <taxon>Gryllinae</taxon>
        <taxon>Gryllus</taxon>
    </lineage>
</organism>
<gene>
    <name evidence="16" type="ORF">R5R35_002117</name>
</gene>
<keyword evidence="12" id="KW-0472">Membrane</keyword>
<comment type="subcellular location">
    <subcellularLocation>
        <location evidence="3">Endoplasmic reticulum membrane</location>
        <topology evidence="3">Peripheral membrane protein</topology>
    </subcellularLocation>
    <subcellularLocation>
        <location evidence="2">Microsome membrane</location>
        <topology evidence="2">Peripheral membrane protein</topology>
    </subcellularLocation>
</comment>
<dbReference type="PANTHER" id="PTHR24292:SF54">
    <property type="entry name" value="CYP9F3-RELATED"/>
    <property type="match status" value="1"/>
</dbReference>
<dbReference type="GO" id="GO:0016705">
    <property type="term" value="F:oxidoreductase activity, acting on paired donors, with incorporation or reduction of molecular oxygen"/>
    <property type="evidence" value="ECO:0007669"/>
    <property type="project" value="InterPro"/>
</dbReference>